<dbReference type="PANTHER" id="PTHR47219">
    <property type="entry name" value="RAB GTPASE-ACTIVATING PROTEIN 1-LIKE"/>
    <property type="match status" value="1"/>
</dbReference>
<evidence type="ECO:0000256" key="2">
    <source>
        <dbReference type="SAM" id="MobiDB-lite"/>
    </source>
</evidence>
<feature type="compositionally biased region" description="Basic and acidic residues" evidence="2">
    <location>
        <begin position="58"/>
        <end position="71"/>
    </location>
</feature>
<evidence type="ECO:0000256" key="1">
    <source>
        <dbReference type="SAM" id="Coils"/>
    </source>
</evidence>
<feature type="compositionally biased region" description="Basic and acidic residues" evidence="2">
    <location>
        <begin position="79"/>
        <end position="97"/>
    </location>
</feature>
<feature type="coiled-coil region" evidence="1">
    <location>
        <begin position="503"/>
        <end position="540"/>
    </location>
</feature>
<feature type="region of interest" description="Disordered" evidence="2">
    <location>
        <begin position="571"/>
        <end position="673"/>
    </location>
</feature>
<protein>
    <submittedName>
        <fullName evidence="4">Ypt/Rab-GAP domain of gyp1p superfamily protein isoform 3</fullName>
    </submittedName>
</protein>
<dbReference type="Gene3D" id="1.10.8.270">
    <property type="entry name" value="putative rabgap domain of human tbc1 domain family member 14 like domains"/>
    <property type="match status" value="1"/>
</dbReference>
<name>A0A6A2YJE6_HIBSY</name>
<feature type="compositionally biased region" description="Basic residues" evidence="2">
    <location>
        <begin position="35"/>
        <end position="45"/>
    </location>
</feature>
<dbReference type="Pfam" id="PF00566">
    <property type="entry name" value="RabGAP-TBC"/>
    <property type="match status" value="1"/>
</dbReference>
<dbReference type="PANTHER" id="PTHR47219:SF20">
    <property type="entry name" value="TBC1 DOMAIN FAMILY MEMBER 2B"/>
    <property type="match status" value="1"/>
</dbReference>
<proteinExistence type="predicted"/>
<evidence type="ECO:0000259" key="3">
    <source>
        <dbReference type="PROSITE" id="PS50086"/>
    </source>
</evidence>
<dbReference type="AlphaFoldDB" id="A0A6A2YJE6"/>
<dbReference type="Proteomes" id="UP000436088">
    <property type="component" value="Unassembled WGS sequence"/>
</dbReference>
<keyword evidence="5" id="KW-1185">Reference proteome</keyword>
<organism evidence="4 5">
    <name type="scientific">Hibiscus syriacus</name>
    <name type="common">Rose of Sharon</name>
    <dbReference type="NCBI Taxonomy" id="106335"/>
    <lineage>
        <taxon>Eukaryota</taxon>
        <taxon>Viridiplantae</taxon>
        <taxon>Streptophyta</taxon>
        <taxon>Embryophyta</taxon>
        <taxon>Tracheophyta</taxon>
        <taxon>Spermatophyta</taxon>
        <taxon>Magnoliopsida</taxon>
        <taxon>eudicotyledons</taxon>
        <taxon>Gunneridae</taxon>
        <taxon>Pentapetalae</taxon>
        <taxon>rosids</taxon>
        <taxon>malvids</taxon>
        <taxon>Malvales</taxon>
        <taxon>Malvaceae</taxon>
        <taxon>Malvoideae</taxon>
        <taxon>Hibiscus</taxon>
    </lineage>
</organism>
<dbReference type="GO" id="GO:0005096">
    <property type="term" value="F:GTPase activator activity"/>
    <property type="evidence" value="ECO:0007669"/>
    <property type="project" value="TreeGrafter"/>
</dbReference>
<dbReference type="GO" id="GO:0031267">
    <property type="term" value="F:small GTPase binding"/>
    <property type="evidence" value="ECO:0007669"/>
    <property type="project" value="TreeGrafter"/>
</dbReference>
<reference evidence="4" key="1">
    <citation type="submission" date="2019-09" db="EMBL/GenBank/DDBJ databases">
        <title>Draft genome information of white flower Hibiscus syriacus.</title>
        <authorList>
            <person name="Kim Y.-M."/>
        </authorList>
    </citation>
    <scope>NUCLEOTIDE SEQUENCE [LARGE SCALE GENOMIC DNA]</scope>
    <source>
        <strain evidence="4">YM2019G1</strain>
    </source>
</reference>
<dbReference type="InterPro" id="IPR035969">
    <property type="entry name" value="Rab-GAP_TBC_sf"/>
</dbReference>
<dbReference type="PROSITE" id="PS50086">
    <property type="entry name" value="TBC_RABGAP"/>
    <property type="match status" value="1"/>
</dbReference>
<feature type="compositionally biased region" description="Polar residues" evidence="2">
    <location>
        <begin position="131"/>
        <end position="142"/>
    </location>
</feature>
<dbReference type="FunFam" id="1.10.8.270:FF:000018">
    <property type="entry name" value="Ypt/Rab-GAP domain of gyp1p superfamily protein"/>
    <property type="match status" value="1"/>
</dbReference>
<dbReference type="Gene3D" id="1.10.472.80">
    <property type="entry name" value="Ypt/Rab-GAP domain of gyp1p, domain 3"/>
    <property type="match status" value="1"/>
</dbReference>
<dbReference type="SUPFAM" id="SSF47923">
    <property type="entry name" value="Ypt/Rab-GAP domain of gyp1p"/>
    <property type="match status" value="2"/>
</dbReference>
<dbReference type="InterPro" id="IPR050302">
    <property type="entry name" value="Rab_GAP_TBC_domain"/>
</dbReference>
<feature type="region of interest" description="Disordered" evidence="2">
    <location>
        <begin position="35"/>
        <end position="142"/>
    </location>
</feature>
<evidence type="ECO:0000313" key="4">
    <source>
        <dbReference type="EMBL" id="KAE8676354.1"/>
    </source>
</evidence>
<sequence length="673" mass="76208">MVQKFNRKKRRKDQIGGVIFWTAKQIPLSCLAKGYRQRKARKSHMQKLAEDANNEIQKGAEGDGLCERKYGSDSISENDTEKEKKDSSSKNEREIARGKPLAPTEDARIPKGALEEDSEDEFYDAERSDSVQDSPTSDSGSTTISAAAMDAASIETLFPWKEELEVLVRGGVPMALRGELWQTFVGVRTRRLENYYKDLLANGNNSVNNTEQESIPSDCKCSTIESICGPEKWKGQVEKDLLRTFPGHVALDDDGRNALRRLLTAYARRNPSVVYCQAMNFFAALLLLLMPEENAFWTLVGIIDDYFDGCYSEEMIESQIIWEFKWHGLLDHDSFHFHEHASLGKCTITCPYKLPNGFLLITVLQVWDVILFEGNCVMLFRTALALMELYGPALVTAKDEGDAVTLLLQELRERHRSALITAVEERSKGQLVDLQTNVDLSRSESGSMNEDKVLISLTGDAELHAIPDLQEQVVWLKVELCKLLEEKRSAVFRSEELETALMEMVKQDNRRQLSARVEQLEQEIAELRNALSEKHEQENAMLQVLMRVEQEQKVTEDTRRFIEQDAAAQRYTAQYHSGQSKVQSSPRSPHPDSSALSNQEPQQEIPARKISLLSRPFGLGWRDRNKGQPSNADASDNGQPTNVDQNTEIQQKDSINKETNDEETDRTEVPDKA</sequence>
<dbReference type="EMBL" id="VEPZ02001385">
    <property type="protein sequence ID" value="KAE8676354.1"/>
    <property type="molecule type" value="Genomic_DNA"/>
</dbReference>
<dbReference type="InterPro" id="IPR000195">
    <property type="entry name" value="Rab-GAP-TBC_dom"/>
</dbReference>
<feature type="domain" description="Rab-GAP TBC" evidence="3">
    <location>
        <begin position="171"/>
        <end position="374"/>
    </location>
</feature>
<evidence type="ECO:0000313" key="5">
    <source>
        <dbReference type="Proteomes" id="UP000436088"/>
    </source>
</evidence>
<feature type="compositionally biased region" description="Polar residues" evidence="2">
    <location>
        <begin position="627"/>
        <end position="649"/>
    </location>
</feature>
<keyword evidence="1" id="KW-0175">Coiled coil</keyword>
<feature type="compositionally biased region" description="Basic and acidic residues" evidence="2">
    <location>
        <begin position="650"/>
        <end position="659"/>
    </location>
</feature>
<comment type="caution">
    <text evidence="4">The sequence shown here is derived from an EMBL/GenBank/DDBJ whole genome shotgun (WGS) entry which is preliminary data.</text>
</comment>
<gene>
    <name evidence="4" type="ORF">F3Y22_tig00111617pilonHSYRG00015</name>
</gene>
<dbReference type="SMART" id="SM00164">
    <property type="entry name" value="TBC"/>
    <property type="match status" value="1"/>
</dbReference>
<feature type="compositionally biased region" description="Polar residues" evidence="2">
    <location>
        <begin position="571"/>
        <end position="587"/>
    </location>
</feature>
<accession>A0A6A2YJE6</accession>